<reference evidence="7 8" key="1">
    <citation type="submission" date="2024-06" db="EMBL/GenBank/DDBJ databases">
        <title>A chromosome-level genome assembly of beet webworm, Loxostege sticticalis.</title>
        <authorList>
            <person name="Zhang Y."/>
        </authorList>
    </citation>
    <scope>NUCLEOTIDE SEQUENCE [LARGE SCALE GENOMIC DNA]</scope>
    <source>
        <strain evidence="7">AQ028</strain>
        <tissue evidence="7">Male pupae</tissue>
    </source>
</reference>
<evidence type="ECO:0000256" key="3">
    <source>
        <dbReference type="ARBA" id="ARBA00022989"/>
    </source>
</evidence>
<keyword evidence="2 5" id="KW-0812">Transmembrane</keyword>
<dbReference type="PROSITE" id="PS50850">
    <property type="entry name" value="MFS"/>
    <property type="match status" value="1"/>
</dbReference>
<feature type="transmembrane region" description="Helical" evidence="5">
    <location>
        <begin position="324"/>
        <end position="347"/>
    </location>
</feature>
<accession>A0ABD0SYC4</accession>
<dbReference type="Proteomes" id="UP001549921">
    <property type="component" value="Unassembled WGS sequence"/>
</dbReference>
<dbReference type="Gene3D" id="1.20.1250.20">
    <property type="entry name" value="MFS general substrate transporter like domains"/>
    <property type="match status" value="1"/>
</dbReference>
<feature type="transmembrane region" description="Helical" evidence="5">
    <location>
        <begin position="438"/>
        <end position="458"/>
    </location>
</feature>
<dbReference type="InterPro" id="IPR036259">
    <property type="entry name" value="MFS_trans_sf"/>
</dbReference>
<feature type="transmembrane region" description="Helical" evidence="5">
    <location>
        <begin position="180"/>
        <end position="201"/>
    </location>
</feature>
<evidence type="ECO:0000313" key="8">
    <source>
        <dbReference type="Proteomes" id="UP001549921"/>
    </source>
</evidence>
<dbReference type="AlphaFoldDB" id="A0ABD0SYC4"/>
<dbReference type="CDD" id="cd17317">
    <property type="entry name" value="MFS_SLC22"/>
    <property type="match status" value="1"/>
</dbReference>
<dbReference type="InterPro" id="IPR020846">
    <property type="entry name" value="MFS_dom"/>
</dbReference>
<gene>
    <name evidence="7" type="ORF">ABMA28_002792</name>
</gene>
<evidence type="ECO:0000259" key="6">
    <source>
        <dbReference type="PROSITE" id="PS50850"/>
    </source>
</evidence>
<dbReference type="GO" id="GO:0016020">
    <property type="term" value="C:membrane"/>
    <property type="evidence" value="ECO:0007669"/>
    <property type="project" value="UniProtKB-SubCell"/>
</dbReference>
<feature type="transmembrane region" description="Helical" evidence="5">
    <location>
        <begin position="142"/>
        <end position="168"/>
    </location>
</feature>
<feature type="transmembrane region" description="Helical" evidence="5">
    <location>
        <begin position="119"/>
        <end position="136"/>
    </location>
</feature>
<evidence type="ECO:0000256" key="4">
    <source>
        <dbReference type="ARBA" id="ARBA00023136"/>
    </source>
</evidence>
<evidence type="ECO:0000256" key="5">
    <source>
        <dbReference type="SAM" id="Phobius"/>
    </source>
</evidence>
<evidence type="ECO:0000313" key="7">
    <source>
        <dbReference type="EMBL" id="KAL0830655.1"/>
    </source>
</evidence>
<protein>
    <recommendedName>
        <fullName evidence="6">Major facilitator superfamily (MFS) profile domain-containing protein</fullName>
    </recommendedName>
</protein>
<proteinExistence type="predicted"/>
<evidence type="ECO:0000256" key="1">
    <source>
        <dbReference type="ARBA" id="ARBA00004141"/>
    </source>
</evidence>
<feature type="domain" description="Major facilitator superfamily (MFS) profile" evidence="6">
    <location>
        <begin position="20"/>
        <end position="463"/>
    </location>
</feature>
<comment type="subcellular location">
    <subcellularLocation>
        <location evidence="1">Membrane</location>
        <topology evidence="1">Multi-pass membrane protein</topology>
    </subcellularLocation>
</comment>
<dbReference type="Pfam" id="PF00083">
    <property type="entry name" value="Sugar_tr"/>
    <property type="match status" value="1"/>
</dbReference>
<feature type="transmembrane region" description="Helical" evidence="5">
    <location>
        <begin position="293"/>
        <end position="312"/>
    </location>
</feature>
<feature type="transmembrane region" description="Helical" evidence="5">
    <location>
        <begin position="378"/>
        <end position="401"/>
    </location>
</feature>
<keyword evidence="3 5" id="KW-1133">Transmembrane helix</keyword>
<feature type="transmembrane region" description="Helical" evidence="5">
    <location>
        <begin position="207"/>
        <end position="225"/>
    </location>
</feature>
<sequence length="486" mass="54074">MSEDGIERAIGRFGRYQTWVLVLITIGRLPAEFQLTNVVFLLPKTDYTCLDEGAQNATNFCPCQNPEFDTSTIVTSITSDFQLICNKKSLSSLAQSILQVGIAAGSLFYGFVSDRYGRRIAVLLALFSNAVFGALSSFSTQLWMFIVFRFLSGSALGGTMLCCFVLLIELSGKSFRPYCMGLSEIAYILGYFLQPIIAYYVREWRHLQLVTCTPWLIVVVYYWLLPESPRWLITVGKKKEAVAVLTHIAKKNNRPVENIEAIVDQIEEESVSKDPQQRTGSYTDLFKTPRIRLYSIITPFVWASCSVTFFGINQYIGRLGGNLYLNVMISAAILAPTPVFIVITALYLRRKVSVITCFSITAVALLIFLVVPKNLETVILVFAMIGQFGAFGAFISTYLFTTEIFPTVIRNSAMGMCSTFGRIGGFVAPFVVNIGIEWVSILIFSVLAFGAAALCWLLPETNDIILFNSIEQAESSHNKKNGDSVK</sequence>
<comment type="caution">
    <text evidence="7">The sequence shown here is derived from an EMBL/GenBank/DDBJ whole genome shotgun (WGS) entry which is preliminary data.</text>
</comment>
<keyword evidence="4 5" id="KW-0472">Membrane</keyword>
<feature type="transmembrane region" description="Helical" evidence="5">
    <location>
        <begin position="93"/>
        <end position="112"/>
    </location>
</feature>
<feature type="transmembrane region" description="Helical" evidence="5">
    <location>
        <begin position="354"/>
        <end position="372"/>
    </location>
</feature>
<dbReference type="EMBL" id="JBEDNZ010000013">
    <property type="protein sequence ID" value="KAL0830655.1"/>
    <property type="molecule type" value="Genomic_DNA"/>
</dbReference>
<dbReference type="SUPFAM" id="SSF103473">
    <property type="entry name" value="MFS general substrate transporter"/>
    <property type="match status" value="1"/>
</dbReference>
<evidence type="ECO:0000256" key="2">
    <source>
        <dbReference type="ARBA" id="ARBA00022692"/>
    </source>
</evidence>
<dbReference type="InterPro" id="IPR005828">
    <property type="entry name" value="MFS_sugar_transport-like"/>
</dbReference>
<dbReference type="PANTHER" id="PTHR24064">
    <property type="entry name" value="SOLUTE CARRIER FAMILY 22 MEMBER"/>
    <property type="match status" value="1"/>
</dbReference>
<organism evidence="7 8">
    <name type="scientific">Loxostege sticticalis</name>
    <name type="common">Beet webworm moth</name>
    <dbReference type="NCBI Taxonomy" id="481309"/>
    <lineage>
        <taxon>Eukaryota</taxon>
        <taxon>Metazoa</taxon>
        <taxon>Ecdysozoa</taxon>
        <taxon>Arthropoda</taxon>
        <taxon>Hexapoda</taxon>
        <taxon>Insecta</taxon>
        <taxon>Pterygota</taxon>
        <taxon>Neoptera</taxon>
        <taxon>Endopterygota</taxon>
        <taxon>Lepidoptera</taxon>
        <taxon>Glossata</taxon>
        <taxon>Ditrysia</taxon>
        <taxon>Pyraloidea</taxon>
        <taxon>Crambidae</taxon>
        <taxon>Pyraustinae</taxon>
        <taxon>Loxostege</taxon>
    </lineage>
</organism>
<name>A0ABD0SYC4_LOXSC</name>